<dbReference type="GO" id="GO:0009411">
    <property type="term" value="P:response to UV"/>
    <property type="evidence" value="ECO:0007669"/>
    <property type="project" value="InterPro"/>
</dbReference>
<feature type="region of interest" description="Disordered" evidence="12">
    <location>
        <begin position="678"/>
        <end position="745"/>
    </location>
</feature>
<evidence type="ECO:0000256" key="4">
    <source>
        <dbReference type="ARBA" id="ARBA00022454"/>
    </source>
</evidence>
<feature type="compositionally biased region" description="Basic residues" evidence="12">
    <location>
        <begin position="713"/>
        <end position="723"/>
    </location>
</feature>
<dbReference type="PANTHER" id="PTHR28670">
    <property type="entry name" value="UV-STIMULATED SCAFFOLD PROTEIN A"/>
    <property type="match status" value="1"/>
</dbReference>
<keyword evidence="4" id="KW-0158">Chromosome</keyword>
<dbReference type="Pfam" id="PF20867">
    <property type="entry name" value="UVSSA_N"/>
    <property type="match status" value="1"/>
</dbReference>
<keyword evidence="7" id="KW-0863">Zinc-finger</keyword>
<feature type="region of interest" description="Disordered" evidence="12">
    <location>
        <begin position="437"/>
        <end position="456"/>
    </location>
</feature>
<evidence type="ECO:0000256" key="11">
    <source>
        <dbReference type="SAM" id="Coils"/>
    </source>
</evidence>
<evidence type="ECO:0000256" key="2">
    <source>
        <dbReference type="ARBA" id="ARBA00009240"/>
    </source>
</evidence>
<dbReference type="GO" id="GO:0008270">
    <property type="term" value="F:zinc ion binding"/>
    <property type="evidence" value="ECO:0007669"/>
    <property type="project" value="UniProtKB-KW"/>
</dbReference>
<evidence type="ECO:0000256" key="10">
    <source>
        <dbReference type="ARBA" id="ARBA00023204"/>
    </source>
</evidence>
<evidence type="ECO:0000313" key="15">
    <source>
        <dbReference type="Proteomes" id="UP000694552"/>
    </source>
</evidence>
<keyword evidence="8" id="KW-0862">Zinc</keyword>
<evidence type="ECO:0000256" key="8">
    <source>
        <dbReference type="ARBA" id="ARBA00022833"/>
    </source>
</evidence>
<evidence type="ECO:0000256" key="3">
    <source>
        <dbReference type="ARBA" id="ARBA00022111"/>
    </source>
</evidence>
<dbReference type="Ensembl" id="ENSOSUT00000020717.1">
    <property type="protein sequence ID" value="ENSOSUP00000020076.1"/>
    <property type="gene ID" value="ENSOSUG00000014069.1"/>
</dbReference>
<feature type="region of interest" description="Disordered" evidence="12">
    <location>
        <begin position="527"/>
        <end position="557"/>
    </location>
</feature>
<dbReference type="GO" id="GO:0006283">
    <property type="term" value="P:transcription-coupled nucleotide-excision repair"/>
    <property type="evidence" value="ECO:0007669"/>
    <property type="project" value="TreeGrafter"/>
</dbReference>
<feature type="coiled-coil region" evidence="11">
    <location>
        <begin position="199"/>
        <end position="226"/>
    </location>
</feature>
<feature type="domain" description="UV-stimulated scaffold protein A C-terminal" evidence="13">
    <location>
        <begin position="562"/>
        <end position="666"/>
    </location>
</feature>
<evidence type="ECO:0000256" key="5">
    <source>
        <dbReference type="ARBA" id="ARBA00022723"/>
    </source>
</evidence>
<organism evidence="14 15">
    <name type="scientific">Otus sunia</name>
    <name type="common">Oriental scops-owl</name>
    <dbReference type="NCBI Taxonomy" id="257818"/>
    <lineage>
        <taxon>Eukaryota</taxon>
        <taxon>Metazoa</taxon>
        <taxon>Chordata</taxon>
        <taxon>Craniata</taxon>
        <taxon>Vertebrata</taxon>
        <taxon>Euteleostomi</taxon>
        <taxon>Archelosauria</taxon>
        <taxon>Archosauria</taxon>
        <taxon>Dinosauria</taxon>
        <taxon>Saurischia</taxon>
        <taxon>Theropoda</taxon>
        <taxon>Coelurosauria</taxon>
        <taxon>Aves</taxon>
        <taxon>Neognathae</taxon>
        <taxon>Neoaves</taxon>
        <taxon>Telluraves</taxon>
        <taxon>Strigiformes</taxon>
        <taxon>Strigidae</taxon>
        <taxon>Otus</taxon>
    </lineage>
</organism>
<reference evidence="14" key="1">
    <citation type="submission" date="2025-08" db="UniProtKB">
        <authorList>
            <consortium name="Ensembl"/>
        </authorList>
    </citation>
    <scope>IDENTIFICATION</scope>
</reference>
<evidence type="ECO:0000259" key="13">
    <source>
        <dbReference type="Pfam" id="PF09740"/>
    </source>
</evidence>
<dbReference type="AlphaFoldDB" id="A0A8C8BEU8"/>
<evidence type="ECO:0000256" key="6">
    <source>
        <dbReference type="ARBA" id="ARBA00022763"/>
    </source>
</evidence>
<keyword evidence="6" id="KW-0227">DNA damage</keyword>
<dbReference type="GO" id="GO:0005694">
    <property type="term" value="C:chromosome"/>
    <property type="evidence" value="ECO:0007669"/>
    <property type="project" value="UniProtKB-SubCell"/>
</dbReference>
<keyword evidence="10" id="KW-0234">DNA repair</keyword>
<feature type="compositionally biased region" description="Acidic residues" evidence="12">
    <location>
        <begin position="444"/>
        <end position="456"/>
    </location>
</feature>
<keyword evidence="15" id="KW-1185">Reference proteome</keyword>
<proteinExistence type="inferred from homology"/>
<name>A0A8C8BEU8_9STRI</name>
<evidence type="ECO:0000313" key="14">
    <source>
        <dbReference type="Ensembl" id="ENSOSUP00000020076.1"/>
    </source>
</evidence>
<evidence type="ECO:0000256" key="12">
    <source>
        <dbReference type="SAM" id="MobiDB-lite"/>
    </source>
</evidence>
<comment type="subcellular location">
    <subcellularLocation>
        <location evidence="1">Chromosome</location>
    </subcellularLocation>
</comment>
<dbReference type="Proteomes" id="UP000694552">
    <property type="component" value="Unplaced"/>
</dbReference>
<feature type="compositionally biased region" description="Basic and acidic residues" evidence="12">
    <location>
        <begin position="301"/>
        <end position="318"/>
    </location>
</feature>
<keyword evidence="9 11" id="KW-0175">Coiled coil</keyword>
<reference evidence="14" key="2">
    <citation type="submission" date="2025-09" db="UniProtKB">
        <authorList>
            <consortium name="Ensembl"/>
        </authorList>
    </citation>
    <scope>IDENTIFICATION</scope>
</reference>
<accession>A0A8C8BEU8</accession>
<protein>
    <recommendedName>
        <fullName evidence="3">UV-stimulated scaffold protein A</fullName>
    </recommendedName>
</protein>
<comment type="similarity">
    <text evidence="2">Belongs to the UVSSA family.</text>
</comment>
<dbReference type="PANTHER" id="PTHR28670:SF1">
    <property type="entry name" value="UV-STIMULATED SCAFFOLD PROTEIN A"/>
    <property type="match status" value="1"/>
</dbReference>
<feature type="compositionally biased region" description="Basic and acidic residues" evidence="12">
    <location>
        <begin position="678"/>
        <end position="697"/>
    </location>
</feature>
<feature type="compositionally biased region" description="Polar residues" evidence="12">
    <location>
        <begin position="728"/>
        <end position="737"/>
    </location>
</feature>
<dbReference type="GO" id="GO:0000993">
    <property type="term" value="F:RNA polymerase II complex binding"/>
    <property type="evidence" value="ECO:0007669"/>
    <property type="project" value="TreeGrafter"/>
</dbReference>
<dbReference type="Pfam" id="PF09740">
    <property type="entry name" value="DUF2043"/>
    <property type="match status" value="1"/>
</dbReference>
<evidence type="ECO:0000256" key="9">
    <source>
        <dbReference type="ARBA" id="ARBA00023054"/>
    </source>
</evidence>
<sequence>MASRRPCEGSPALRGSAGQLSCQPGVSLPVELDQRLAALVEELTTSGEPRLEPGRMKELKKICKSSEDHINHAYHLLMTRLKEEHAEIRFSAFQIVQELFIRSHKFRTLIISDFQEFLELTVGIDHEQPLPPPKEVAQKLRRAAIKSVQDWHEKYGEAYKKLSLGYHFLKQNKQVDFQDVHARTVAERRREEEKQKRLDNIYKEKAKRAEKEMEEMSQEIANTLTEMENCFQLLMPDPFDFTMNNTELEPYKQTSANEDRPASPLSSQVEVNQSCFECTDDEQPCCSKDVLSVSQCVRTDKSNELDEKQKKPEHKELDGGTCSEVQSGVPDLSDDDYQTFVRNHGLISHKYTLDLEISTDIKVHENEDNSAIINNVVDAHRLLRNKFWPSVQSWIQLFTRAGINDDRLRCVIDLKNKLEAAMKKYKEMNISFKARKRKVMKASDDDDDDEDEDEFVEVPEKEGYEPHIPDHLRKEYGLEPQSLPKAPVGKTSIGPASLSSCTQLKGNEDELDPTCAAATLKLIRDKLPKLPPPHASDSATTEPAALEEPDSKRRKLEEERAKAPLMPFGLDLHYWGQDQPNAGKILKFASEHRFWAPSEVEDEVENKEITEMLKTRYITFAGKFEPVKHKCRAPMPDGSLCERQDRIKCPFHGKIIPRDESGVPVNAEDRAREEKMRFEKQAAQPEWRDPEFMREVEAATGVDLGSSKNNGKGGKKKGKKKKYPNLTDLKQQSNTSRSRLEKKVFNKGAVKRVVKAMNQMDQRKHEKFANQFNYALN</sequence>
<keyword evidence="5" id="KW-0479">Metal-binding</keyword>
<dbReference type="InterPro" id="IPR049408">
    <property type="entry name" value="UVSSA_N_a-solenoid_rpt"/>
</dbReference>
<dbReference type="InterPro" id="IPR018610">
    <property type="entry name" value="UVSSA"/>
</dbReference>
<evidence type="ECO:0000256" key="7">
    <source>
        <dbReference type="ARBA" id="ARBA00022771"/>
    </source>
</evidence>
<evidence type="ECO:0000256" key="1">
    <source>
        <dbReference type="ARBA" id="ARBA00004286"/>
    </source>
</evidence>
<dbReference type="InterPro" id="IPR049431">
    <property type="entry name" value="UVSSA_C"/>
</dbReference>
<feature type="region of interest" description="Disordered" evidence="12">
    <location>
        <begin position="301"/>
        <end position="329"/>
    </location>
</feature>